<keyword evidence="2" id="KW-0732">Signal</keyword>
<dbReference type="PANTHER" id="PTHR31126:SF1">
    <property type="entry name" value="TYROSINE SPECIFIC PROTEIN PHOSPHATASES DOMAIN-CONTAINING PROTEIN"/>
    <property type="match status" value="1"/>
</dbReference>
<accession>A0ABW6PL81</accession>
<proteinExistence type="inferred from homology"/>
<reference evidence="3 4" key="1">
    <citation type="submission" date="2024-10" db="EMBL/GenBank/DDBJ databases">
        <title>The Natural Products Discovery Center: Release of the First 8490 Sequenced Strains for Exploring Actinobacteria Biosynthetic Diversity.</title>
        <authorList>
            <person name="Kalkreuter E."/>
            <person name="Kautsar S.A."/>
            <person name="Yang D."/>
            <person name="Bader C.D."/>
            <person name="Teijaro C.N."/>
            <person name="Fluegel L."/>
            <person name="Davis C.M."/>
            <person name="Simpson J.R."/>
            <person name="Lauterbach L."/>
            <person name="Steele A.D."/>
            <person name="Gui C."/>
            <person name="Meng S."/>
            <person name="Li G."/>
            <person name="Viehrig K."/>
            <person name="Ye F."/>
            <person name="Su P."/>
            <person name="Kiefer A.F."/>
            <person name="Nichols A."/>
            <person name="Cepeda A.J."/>
            <person name="Yan W."/>
            <person name="Fan B."/>
            <person name="Jiang Y."/>
            <person name="Adhikari A."/>
            <person name="Zheng C.-J."/>
            <person name="Schuster L."/>
            <person name="Cowan T.M."/>
            <person name="Smanski M.J."/>
            <person name="Chevrette M.G."/>
            <person name="De Carvalho L.P.S."/>
            <person name="Shen B."/>
        </authorList>
    </citation>
    <scope>NUCLEOTIDE SEQUENCE [LARGE SCALE GENOMIC DNA]</scope>
    <source>
        <strain evidence="3 4">NPDC004045</strain>
    </source>
</reference>
<evidence type="ECO:0000313" key="4">
    <source>
        <dbReference type="Proteomes" id="UP001601444"/>
    </source>
</evidence>
<comment type="similarity">
    <text evidence="1">Belongs to the protein-tyrosine phosphatase family.</text>
</comment>
<dbReference type="PANTHER" id="PTHR31126">
    <property type="entry name" value="TYROSINE-PROTEIN PHOSPHATASE"/>
    <property type="match status" value="1"/>
</dbReference>
<dbReference type="SUPFAM" id="SSF52799">
    <property type="entry name" value="(Phosphotyrosine protein) phosphatases II"/>
    <property type="match status" value="1"/>
</dbReference>
<dbReference type="InterPro" id="IPR029021">
    <property type="entry name" value="Prot-tyrosine_phosphatase-like"/>
</dbReference>
<feature type="chain" id="PRO_5046480714" evidence="2">
    <location>
        <begin position="27"/>
        <end position="292"/>
    </location>
</feature>
<dbReference type="InterPro" id="IPR026893">
    <property type="entry name" value="Tyr/Ser_Pase_IphP-type"/>
</dbReference>
<dbReference type="Pfam" id="PF13350">
    <property type="entry name" value="Y_phosphatase3"/>
    <property type="match status" value="1"/>
</dbReference>
<evidence type="ECO:0000256" key="2">
    <source>
        <dbReference type="SAM" id="SignalP"/>
    </source>
</evidence>
<dbReference type="Gene3D" id="3.90.190.10">
    <property type="entry name" value="Protein tyrosine phosphatase superfamily"/>
    <property type="match status" value="1"/>
</dbReference>
<keyword evidence="4" id="KW-1185">Reference proteome</keyword>
<comment type="caution">
    <text evidence="3">The sequence shown here is derived from an EMBL/GenBank/DDBJ whole genome shotgun (WGS) entry which is preliminary data.</text>
</comment>
<dbReference type="RefSeq" id="WP_387699814.1">
    <property type="nucleotide sequence ID" value="NZ_JBIAMX010000004.1"/>
</dbReference>
<evidence type="ECO:0000313" key="3">
    <source>
        <dbReference type="EMBL" id="MFF0543154.1"/>
    </source>
</evidence>
<evidence type="ECO:0000256" key="1">
    <source>
        <dbReference type="ARBA" id="ARBA00009580"/>
    </source>
</evidence>
<protein>
    <submittedName>
        <fullName evidence="3">Tyrosine-protein phosphatase</fullName>
    </submittedName>
</protein>
<sequence length="292" mass="30808">MFLTPRRATVALALCAGLVISPLSGAAVAAPGPVLTSPARGADAPRLASADNFRDIAGTGAGYGAQGSHRLDKGVIYRSNALTLSDADLATVEGLGIAEVLDLRNDGEIASAPDRVPAGAAYVNIQILAGDVAEQAGRLRSPEEAKELLRTFNRQFVTEPQAREGMARTLTRIAEQPGPIVFHCTAGKDRTGWVAYLLQSLVGVDADTITRDYLLTNEYSAASIEATVAHITATRGPEAAAVFRPLLGVDRSYLEAGITQLTQDYGTVDKYLRDGLGLRPQVLSALRAKLVK</sequence>
<dbReference type="PROSITE" id="PS00383">
    <property type="entry name" value="TYR_PHOSPHATASE_1"/>
    <property type="match status" value="1"/>
</dbReference>
<gene>
    <name evidence="3" type="ORF">ACFYTF_09965</name>
</gene>
<organism evidence="3 4">
    <name type="scientific">Nocardia thailandica</name>
    <dbReference type="NCBI Taxonomy" id="257275"/>
    <lineage>
        <taxon>Bacteria</taxon>
        <taxon>Bacillati</taxon>
        <taxon>Actinomycetota</taxon>
        <taxon>Actinomycetes</taxon>
        <taxon>Mycobacteriales</taxon>
        <taxon>Nocardiaceae</taxon>
        <taxon>Nocardia</taxon>
    </lineage>
</organism>
<dbReference type="InterPro" id="IPR016130">
    <property type="entry name" value="Tyr_Pase_AS"/>
</dbReference>
<dbReference type="Proteomes" id="UP001601444">
    <property type="component" value="Unassembled WGS sequence"/>
</dbReference>
<dbReference type="EMBL" id="JBIAMX010000004">
    <property type="protein sequence ID" value="MFF0543154.1"/>
    <property type="molecule type" value="Genomic_DNA"/>
</dbReference>
<feature type="signal peptide" evidence="2">
    <location>
        <begin position="1"/>
        <end position="26"/>
    </location>
</feature>
<name>A0ABW6PL81_9NOCA</name>